<evidence type="ECO:0000256" key="1">
    <source>
        <dbReference type="ARBA" id="ARBA00022801"/>
    </source>
</evidence>
<dbReference type="eggNOG" id="COG3345">
    <property type="taxonomic scope" value="Bacteria"/>
</dbReference>
<dbReference type="AlphaFoldDB" id="A7VPY5"/>
<keyword evidence="2" id="KW-0326">Glycosidase</keyword>
<reference evidence="4 6" key="1">
    <citation type="submission" date="2007-08" db="EMBL/GenBank/DDBJ databases">
        <title>Draft genome sequence of Clostridium leptum (DSM 753).</title>
        <authorList>
            <person name="Sudarsanam P."/>
            <person name="Ley R."/>
            <person name="Guruge J."/>
            <person name="Turnbaugh P.J."/>
            <person name="Mahowald M."/>
            <person name="Liep D."/>
            <person name="Gordon J."/>
        </authorList>
    </citation>
    <scope>NUCLEOTIDE SEQUENCE [LARGE SCALE GENOMIC DNA]</scope>
    <source>
        <strain evidence="4 6">DSM 753</strain>
    </source>
</reference>
<dbReference type="InterPro" id="IPR050985">
    <property type="entry name" value="Alpha-glycosidase_related"/>
</dbReference>
<protein>
    <submittedName>
        <fullName evidence="4">Alpha-galactosidase</fullName>
    </submittedName>
</protein>
<dbReference type="Gene3D" id="3.20.20.70">
    <property type="entry name" value="Aldolase class I"/>
    <property type="match status" value="1"/>
</dbReference>
<dbReference type="GO" id="GO:0016052">
    <property type="term" value="P:carbohydrate catabolic process"/>
    <property type="evidence" value="ECO:0007669"/>
    <property type="project" value="InterPro"/>
</dbReference>
<dbReference type="SUPFAM" id="SSF51445">
    <property type="entry name" value="(Trans)glycosidases"/>
    <property type="match status" value="1"/>
</dbReference>
<sequence length="721" mass="82077">MAYCKMVQTDKGIRYMSGMLVYDERVVAGRPVMGYLNAAGQIWNEQHLTDDKYLPTGGGFKPERSLQNFRLTVNGRKLEKGWSIGQRKTEETTASMELLHEDAPVKVELLTEAKGGDWLARSLSVTNISDQWITLDEVCPLAGAPWLHTLDNGLHTYSFQELEDDPGKPFFEAGLNIASEWGQEGDLRFLPISKEKIVYDAARNGRSGWSRPAVLLRDNLNGAVLCAELAYSGNWITKMEANLHPGKTYVDFELGLCCPEGQALRVLAPGESIETPQVHFTLCASGLDALTQSRHRYVRECIMPPNDPIGGCLVEANHRGYLSDRENEEEILLDVEIAAEAGVELYVIDAGWYGREPNVWFDNVGDWYAAPWLPNDLYPIIDRAHAKGMKFGLWMELEAVGRNAKLREEHPDFIMRNGSDEIAGGRVLDLSKPEVADWVEEEVESLISRYQLDMFRIDHNHRIGDGACRQVGPYLENVLWRYFENFYAMLERLRNKFPKVSFQNCAGGGGRMDFGILRYFHHSELSDWMHAPRVHRIFQGTMAQLPPETLLQCMGTEVCEQVMKGDLLFQIHSVLGSRFILRGIAPSMGQRNPELHRQICEAIELYQTKLRPVLTENCLVYQHTRPDQGIFYPEPWLAYELSRPDRKAGYALIFRLADEGNQEYIICPKGISRNKNYLVTLDRAGDSFCMDGFHLSEKGITIRAEKHFFSELIYWEECENA</sequence>
<accession>A7VPY5</accession>
<name>A7VPY5_9FIRM</name>
<dbReference type="HOGENOM" id="CLU_383437_0_0_9"/>
<feature type="active site" description="Nucleophile" evidence="3">
    <location>
        <position position="458"/>
    </location>
</feature>
<feature type="active site" description="Proton donor" evidence="3">
    <location>
        <position position="527"/>
    </location>
</feature>
<reference evidence="5 7" key="3">
    <citation type="submission" date="2017-07" db="EMBL/GenBank/DDBJ databases">
        <title>Prevalence of linear plasmids in Cutibacterium (Propionibacterium) acnes isolates obtained from prostatic tissue.</title>
        <authorList>
            <person name="Davidsson S."/>
            <person name="Carlsson J."/>
            <person name="Molling P."/>
            <person name="Andren O."/>
            <person name="Andersson S.-O."/>
            <person name="Brzuszkiewicz E."/>
            <person name="Poehlein A."/>
            <person name="Al-Zeer M."/>
            <person name="Brinkmann V."/>
            <person name="Scavenius C."/>
            <person name="Nazipi S."/>
            <person name="Soderquist B."/>
            <person name="Bruggemann H."/>
        </authorList>
    </citation>
    <scope>NUCLEOTIDE SEQUENCE [LARGE SCALE GENOMIC DNA]</scope>
    <source>
        <strain evidence="5 7">DSM 753</strain>
    </source>
</reference>
<evidence type="ECO:0000313" key="6">
    <source>
        <dbReference type="Proteomes" id="UP000003490"/>
    </source>
</evidence>
<dbReference type="PRINTS" id="PR00743">
    <property type="entry name" value="GLHYDRLASE36"/>
</dbReference>
<organism evidence="4 6">
    <name type="scientific">[Clostridium] leptum DSM 753</name>
    <dbReference type="NCBI Taxonomy" id="428125"/>
    <lineage>
        <taxon>Bacteria</taxon>
        <taxon>Bacillati</taxon>
        <taxon>Bacillota</taxon>
        <taxon>Clostridia</taxon>
        <taxon>Eubacteriales</taxon>
        <taxon>Oscillospiraceae</taxon>
        <taxon>Oscillospiraceae incertae sedis</taxon>
    </lineage>
</organism>
<dbReference type="EMBL" id="ABCB02000014">
    <property type="protein sequence ID" value="EDO62490.1"/>
    <property type="molecule type" value="Genomic_DNA"/>
</dbReference>
<gene>
    <name evidence="5" type="ORF">CH238_09580</name>
    <name evidence="4" type="ORF">CLOLEP_00612</name>
</gene>
<dbReference type="EMBL" id="NOXF01000007">
    <property type="protein sequence ID" value="PEQ24131.1"/>
    <property type="molecule type" value="Genomic_DNA"/>
</dbReference>
<evidence type="ECO:0000313" key="4">
    <source>
        <dbReference type="EMBL" id="EDO62490.1"/>
    </source>
</evidence>
<dbReference type="InterPro" id="IPR017853">
    <property type="entry name" value="GH"/>
</dbReference>
<dbReference type="CDD" id="cd14791">
    <property type="entry name" value="GH36"/>
    <property type="match status" value="1"/>
</dbReference>
<dbReference type="Pfam" id="PF02065">
    <property type="entry name" value="Melibiase"/>
    <property type="match status" value="1"/>
</dbReference>
<dbReference type="Gene3D" id="2.70.98.60">
    <property type="entry name" value="alpha-galactosidase from lactobacil brevis"/>
    <property type="match status" value="1"/>
</dbReference>
<comment type="caution">
    <text evidence="4">The sequence shown here is derived from an EMBL/GenBank/DDBJ whole genome shotgun (WGS) entry which is preliminary data.</text>
</comment>
<dbReference type="PANTHER" id="PTHR43053:SF3">
    <property type="entry name" value="ALPHA-GALACTOSIDASE C-RELATED"/>
    <property type="match status" value="1"/>
</dbReference>
<dbReference type="Proteomes" id="UP000003490">
    <property type="component" value="Unassembled WGS sequence"/>
</dbReference>
<dbReference type="GO" id="GO:0004557">
    <property type="term" value="F:alpha-galactosidase activity"/>
    <property type="evidence" value="ECO:0007669"/>
    <property type="project" value="UniProtKB-UniRule"/>
</dbReference>
<dbReference type="PANTHER" id="PTHR43053">
    <property type="entry name" value="GLYCOSIDASE FAMILY 31"/>
    <property type="match status" value="1"/>
</dbReference>
<proteinExistence type="predicted"/>
<keyword evidence="1" id="KW-0378">Hydrolase</keyword>
<keyword evidence="7" id="KW-1185">Reference proteome</keyword>
<evidence type="ECO:0000256" key="2">
    <source>
        <dbReference type="ARBA" id="ARBA00023295"/>
    </source>
</evidence>
<dbReference type="InterPro" id="IPR038417">
    <property type="entry name" value="Alpga-gal_N_sf"/>
</dbReference>
<reference evidence="4 6" key="2">
    <citation type="submission" date="2007-08" db="EMBL/GenBank/DDBJ databases">
        <authorList>
            <person name="Fulton L."/>
            <person name="Clifton S."/>
            <person name="Fulton B."/>
            <person name="Xu J."/>
            <person name="Minx P."/>
            <person name="Pepin K.H."/>
            <person name="Johnson M."/>
            <person name="Thiruvilangam P."/>
            <person name="Bhonagiri V."/>
            <person name="Nash W.E."/>
            <person name="Wang C."/>
            <person name="Mardis E.R."/>
            <person name="Wilson R.K."/>
        </authorList>
    </citation>
    <scope>NUCLEOTIDE SEQUENCE [LARGE SCALE GENOMIC DNA]</scope>
    <source>
        <strain evidence="4 6">DSM 753</strain>
    </source>
</reference>
<dbReference type="Proteomes" id="UP000220611">
    <property type="component" value="Unassembled WGS sequence"/>
</dbReference>
<dbReference type="InterPro" id="IPR013785">
    <property type="entry name" value="Aldolase_TIM"/>
</dbReference>
<dbReference type="InterPro" id="IPR002252">
    <property type="entry name" value="Glyco_hydro_36"/>
</dbReference>
<dbReference type="OrthoDB" id="9758822at2"/>
<evidence type="ECO:0000256" key="3">
    <source>
        <dbReference type="PIRSR" id="PIRSR005536-1"/>
    </source>
</evidence>
<evidence type="ECO:0000313" key="7">
    <source>
        <dbReference type="Proteomes" id="UP000220611"/>
    </source>
</evidence>
<evidence type="ECO:0000313" key="5">
    <source>
        <dbReference type="EMBL" id="PEQ24131.1"/>
    </source>
</evidence>